<feature type="region of interest" description="Disordered" evidence="1">
    <location>
        <begin position="35"/>
        <end position="63"/>
    </location>
</feature>
<keyword evidence="4" id="KW-1185">Reference proteome</keyword>
<reference evidence="3 4" key="1">
    <citation type="submission" date="2019-12" db="EMBL/GenBank/DDBJ databases">
        <title>Genomic-based taxomic classification of the family Erythrobacteraceae.</title>
        <authorList>
            <person name="Xu L."/>
        </authorList>
    </citation>
    <scope>NUCLEOTIDE SEQUENCE [LARGE SCALE GENOMIC DNA]</scope>
    <source>
        <strain evidence="3 4">LMG 29518</strain>
    </source>
</reference>
<dbReference type="Proteomes" id="UP000438476">
    <property type="component" value="Unassembled WGS sequence"/>
</dbReference>
<dbReference type="AlphaFoldDB" id="A0A6I4T1X6"/>
<evidence type="ECO:0000313" key="3">
    <source>
        <dbReference type="EMBL" id="MXO64352.1"/>
    </source>
</evidence>
<evidence type="ECO:0000256" key="1">
    <source>
        <dbReference type="SAM" id="MobiDB-lite"/>
    </source>
</evidence>
<dbReference type="OrthoDB" id="7428103at2"/>
<proteinExistence type="predicted"/>
<evidence type="ECO:0000256" key="2">
    <source>
        <dbReference type="SAM" id="SignalP"/>
    </source>
</evidence>
<name>A0A6I4T1X6_9SPHN</name>
<feature type="signal peptide" evidence="2">
    <location>
        <begin position="1"/>
        <end position="28"/>
    </location>
</feature>
<keyword evidence="2" id="KW-0732">Signal</keyword>
<accession>A0A6I4T1X6</accession>
<feature type="chain" id="PRO_5026091723" description="DUF4136 domain-containing protein" evidence="2">
    <location>
        <begin position="29"/>
        <end position="242"/>
    </location>
</feature>
<gene>
    <name evidence="3" type="ORF">GRI91_01085</name>
</gene>
<evidence type="ECO:0000313" key="4">
    <source>
        <dbReference type="Proteomes" id="UP000438476"/>
    </source>
</evidence>
<dbReference type="EMBL" id="WTYT01000001">
    <property type="protein sequence ID" value="MXO64352.1"/>
    <property type="molecule type" value="Genomic_DNA"/>
</dbReference>
<evidence type="ECO:0008006" key="5">
    <source>
        <dbReference type="Google" id="ProtNLM"/>
    </source>
</evidence>
<organism evidence="3 4">
    <name type="scientific">Altericroceibacterium endophyticum</name>
    <dbReference type="NCBI Taxonomy" id="1808508"/>
    <lineage>
        <taxon>Bacteria</taxon>
        <taxon>Pseudomonadati</taxon>
        <taxon>Pseudomonadota</taxon>
        <taxon>Alphaproteobacteria</taxon>
        <taxon>Sphingomonadales</taxon>
        <taxon>Erythrobacteraceae</taxon>
        <taxon>Altericroceibacterium</taxon>
    </lineage>
</organism>
<protein>
    <recommendedName>
        <fullName evidence="5">DUF4136 domain-containing protein</fullName>
    </recommendedName>
</protein>
<dbReference type="RefSeq" id="WP_160734792.1">
    <property type="nucleotide sequence ID" value="NZ_WTYT01000001.1"/>
</dbReference>
<sequence length="242" mass="26066">MKPLNRFGAPTALAAFAMLISLPLPANAQPIGWGSSQMGPTAGRYRSAWPERRRSPSPSVREGKVSVERFVAADKQDMLGHGKIVVTSLTADTGPMNDKAVYEAALIDQLARLGYDTAVPQAFESRTDTQIAEITVFRDIAIPAEGKRDPISGEAAVSVSNRGTGYGLAVNVDLTKPEKAMLSTRIEVRVRDAKSNDVLWEGRASMLSREGSEQYTENAIASRLADALFSEFPVGPDDSVVE</sequence>
<comment type="caution">
    <text evidence="3">The sequence shown here is derived from an EMBL/GenBank/DDBJ whole genome shotgun (WGS) entry which is preliminary data.</text>
</comment>